<feature type="non-terminal residue" evidence="2">
    <location>
        <position position="1"/>
    </location>
</feature>
<evidence type="ECO:0000313" key="2">
    <source>
        <dbReference type="EMBL" id="CAG8847613.1"/>
    </source>
</evidence>
<dbReference type="PANTHER" id="PTHR46060:SF1">
    <property type="entry name" value="MARINER MOS1 TRANSPOSASE-LIKE PROTEIN"/>
    <property type="match status" value="1"/>
</dbReference>
<dbReference type="InterPro" id="IPR036397">
    <property type="entry name" value="RNaseH_sf"/>
</dbReference>
<organism evidence="2 3">
    <name type="scientific">Gigaspora margarita</name>
    <dbReference type="NCBI Taxonomy" id="4874"/>
    <lineage>
        <taxon>Eukaryota</taxon>
        <taxon>Fungi</taxon>
        <taxon>Fungi incertae sedis</taxon>
        <taxon>Mucoromycota</taxon>
        <taxon>Glomeromycotina</taxon>
        <taxon>Glomeromycetes</taxon>
        <taxon>Diversisporales</taxon>
        <taxon>Gigasporaceae</taxon>
        <taxon>Gigaspora</taxon>
    </lineage>
</organism>
<feature type="region of interest" description="Disordered" evidence="1">
    <location>
        <begin position="1"/>
        <end position="23"/>
    </location>
</feature>
<feature type="non-terminal residue" evidence="2">
    <location>
        <position position="199"/>
    </location>
</feature>
<proteinExistence type="predicted"/>
<evidence type="ECO:0000256" key="1">
    <source>
        <dbReference type="SAM" id="MobiDB-lite"/>
    </source>
</evidence>
<evidence type="ECO:0000313" key="3">
    <source>
        <dbReference type="Proteomes" id="UP000789901"/>
    </source>
</evidence>
<keyword evidence="3" id="KW-1185">Reference proteome</keyword>
<dbReference type="Gene3D" id="3.30.420.10">
    <property type="entry name" value="Ribonuclease H-like superfamily/Ribonuclease H"/>
    <property type="match status" value="1"/>
</dbReference>
<dbReference type="InterPro" id="IPR001888">
    <property type="entry name" value="Transposase_1"/>
</dbReference>
<reference evidence="2 3" key="1">
    <citation type="submission" date="2021-06" db="EMBL/GenBank/DDBJ databases">
        <authorList>
            <person name="Kallberg Y."/>
            <person name="Tangrot J."/>
            <person name="Rosling A."/>
        </authorList>
    </citation>
    <scope>NUCLEOTIDE SEQUENCE [LARGE SCALE GENOMIC DNA]</scope>
    <source>
        <strain evidence="2 3">120-4 pot B 10/14</strain>
    </source>
</reference>
<protein>
    <submittedName>
        <fullName evidence="2">13121_t:CDS:1</fullName>
    </submittedName>
</protein>
<accession>A0ABN7X4Q4</accession>
<dbReference type="Pfam" id="PF01359">
    <property type="entry name" value="Transposase_1"/>
    <property type="match status" value="1"/>
</dbReference>
<sequence length="199" mass="23129">IAAFRASDKDIEDKPCSGHSREATTPEVIAKVKELVSDNSHIITRGLLNLVDISHERVNYILNEELNMKKICTKWVTKYGYIFFTVSSKEDNKQWVKSEENRPQIVRTAKYSKKRMFCIFFAADSIVASKVVPEGTTINSRFYVNNILPEVFNNFMKKRDRYTVRDVLLHHNNAMPHGTKIVTNYLKKQRVKLVPYPPY</sequence>
<gene>
    <name evidence="2" type="ORF">GMARGA_LOCUS38763</name>
</gene>
<dbReference type="EMBL" id="CAJVQB010088461">
    <property type="protein sequence ID" value="CAG8847613.1"/>
    <property type="molecule type" value="Genomic_DNA"/>
</dbReference>
<dbReference type="PANTHER" id="PTHR46060">
    <property type="entry name" value="MARINER MOS1 TRANSPOSASE-LIKE PROTEIN"/>
    <property type="match status" value="1"/>
</dbReference>
<dbReference type="Proteomes" id="UP000789901">
    <property type="component" value="Unassembled WGS sequence"/>
</dbReference>
<comment type="caution">
    <text evidence="2">The sequence shown here is derived from an EMBL/GenBank/DDBJ whole genome shotgun (WGS) entry which is preliminary data.</text>
</comment>
<dbReference type="InterPro" id="IPR052709">
    <property type="entry name" value="Transposase-MT_Hybrid"/>
</dbReference>
<name>A0ABN7X4Q4_GIGMA</name>